<dbReference type="SUPFAM" id="SSF47226">
    <property type="entry name" value="Histidine-containing phosphotransfer domain, HPT domain"/>
    <property type="match status" value="1"/>
</dbReference>
<evidence type="ECO:0000256" key="1">
    <source>
        <dbReference type="ARBA" id="ARBA00004651"/>
    </source>
</evidence>
<keyword evidence="7" id="KW-1133">Transmembrane helix</keyword>
<feature type="modified residue" description="4-aspartylphosphate" evidence="11">
    <location>
        <position position="207"/>
    </location>
</feature>
<dbReference type="InterPro" id="IPR008207">
    <property type="entry name" value="Sig_transdc_His_kin_Hpt_dom"/>
</dbReference>
<keyword evidence="8" id="KW-0902">Two-component regulatory system</keyword>
<dbReference type="Gene3D" id="3.40.50.2300">
    <property type="match status" value="1"/>
</dbReference>
<dbReference type="AlphaFoldDB" id="A0A5C6QHB8"/>
<dbReference type="RefSeq" id="WP_146799661.1">
    <property type="nucleotide sequence ID" value="NZ_VOLP01000013.1"/>
</dbReference>
<dbReference type="SMART" id="SM00448">
    <property type="entry name" value="REC"/>
    <property type="match status" value="1"/>
</dbReference>
<feature type="modified residue" description="Phosphohistidine" evidence="10">
    <location>
        <position position="58"/>
    </location>
</feature>
<dbReference type="InterPro" id="IPR036641">
    <property type="entry name" value="HPT_dom_sf"/>
</dbReference>
<comment type="caution">
    <text evidence="15">The sequence shown here is derived from an EMBL/GenBank/DDBJ whole genome shotgun (WGS) entry which is preliminary data.</text>
</comment>
<dbReference type="EMBL" id="VOLR01000013">
    <property type="protein sequence ID" value="TWX59221.1"/>
    <property type="molecule type" value="Genomic_DNA"/>
</dbReference>
<evidence type="ECO:0000256" key="8">
    <source>
        <dbReference type="ARBA" id="ARBA00023012"/>
    </source>
</evidence>
<dbReference type="GO" id="GO:0005524">
    <property type="term" value="F:ATP binding"/>
    <property type="evidence" value="ECO:0007669"/>
    <property type="project" value="UniProtKB-KW"/>
</dbReference>
<feature type="domain" description="Response regulatory" evidence="12">
    <location>
        <begin position="158"/>
        <end position="277"/>
    </location>
</feature>
<dbReference type="Proteomes" id="UP000321917">
    <property type="component" value="Unassembled WGS sequence"/>
</dbReference>
<keyword evidence="4" id="KW-0812">Transmembrane</keyword>
<evidence type="ECO:0000259" key="13">
    <source>
        <dbReference type="PROSITE" id="PS50894"/>
    </source>
</evidence>
<name>A0A5C6QHB8_9GAMM</name>
<evidence type="ECO:0000256" key="5">
    <source>
        <dbReference type="ARBA" id="ARBA00022741"/>
    </source>
</evidence>
<protein>
    <submittedName>
        <fullName evidence="15">Response regulator</fullName>
    </submittedName>
</protein>
<evidence type="ECO:0000256" key="6">
    <source>
        <dbReference type="ARBA" id="ARBA00022840"/>
    </source>
</evidence>
<keyword evidence="2" id="KW-1003">Cell membrane</keyword>
<keyword evidence="3 11" id="KW-0597">Phosphoprotein</keyword>
<dbReference type="PANTHER" id="PTHR45339">
    <property type="entry name" value="HYBRID SIGNAL TRANSDUCTION HISTIDINE KINASE J"/>
    <property type="match status" value="1"/>
</dbReference>
<proteinExistence type="predicted"/>
<dbReference type="InterPro" id="IPR011006">
    <property type="entry name" value="CheY-like_superfamily"/>
</dbReference>
<accession>A0A5C6QHB8</accession>
<gene>
    <name evidence="14" type="ORF">ESZ26_10970</name>
    <name evidence="15" type="ORF">ESZ27_07905</name>
</gene>
<keyword evidence="9" id="KW-0472">Membrane</keyword>
<dbReference type="PROSITE" id="PS50894">
    <property type="entry name" value="HPT"/>
    <property type="match status" value="1"/>
</dbReference>
<dbReference type="GO" id="GO:0005886">
    <property type="term" value="C:plasma membrane"/>
    <property type="evidence" value="ECO:0007669"/>
    <property type="project" value="UniProtKB-SubCell"/>
</dbReference>
<comment type="subcellular location">
    <subcellularLocation>
        <location evidence="1">Cell membrane</location>
        <topology evidence="1">Multi-pass membrane protein</topology>
    </subcellularLocation>
</comment>
<evidence type="ECO:0000256" key="10">
    <source>
        <dbReference type="PROSITE-ProRule" id="PRU00110"/>
    </source>
</evidence>
<dbReference type="CDD" id="cd17546">
    <property type="entry name" value="REC_hyHK_CKI1_RcsC-like"/>
    <property type="match status" value="1"/>
</dbReference>
<dbReference type="SUPFAM" id="SSF52172">
    <property type="entry name" value="CheY-like"/>
    <property type="match status" value="1"/>
</dbReference>
<dbReference type="OrthoDB" id="9797243at2"/>
<keyword evidence="16" id="KW-1185">Reference proteome</keyword>
<evidence type="ECO:0000313" key="15">
    <source>
        <dbReference type="EMBL" id="TWX68249.1"/>
    </source>
</evidence>
<dbReference type="Proteomes" id="UP000321525">
    <property type="component" value="Unassembled WGS sequence"/>
</dbReference>
<dbReference type="Gene3D" id="1.20.120.160">
    <property type="entry name" value="HPT domain"/>
    <property type="match status" value="1"/>
</dbReference>
<dbReference type="GO" id="GO:0004672">
    <property type="term" value="F:protein kinase activity"/>
    <property type="evidence" value="ECO:0007669"/>
    <property type="project" value="UniProtKB-ARBA"/>
</dbReference>
<keyword evidence="5" id="KW-0547">Nucleotide-binding</keyword>
<dbReference type="PANTHER" id="PTHR45339:SF1">
    <property type="entry name" value="HYBRID SIGNAL TRANSDUCTION HISTIDINE KINASE J"/>
    <property type="match status" value="1"/>
</dbReference>
<evidence type="ECO:0000313" key="14">
    <source>
        <dbReference type="EMBL" id="TWX59221.1"/>
    </source>
</evidence>
<evidence type="ECO:0000256" key="4">
    <source>
        <dbReference type="ARBA" id="ARBA00022692"/>
    </source>
</evidence>
<evidence type="ECO:0000256" key="11">
    <source>
        <dbReference type="PROSITE-ProRule" id="PRU00169"/>
    </source>
</evidence>
<evidence type="ECO:0000313" key="17">
    <source>
        <dbReference type="Proteomes" id="UP000321917"/>
    </source>
</evidence>
<evidence type="ECO:0000259" key="12">
    <source>
        <dbReference type="PROSITE" id="PS50110"/>
    </source>
</evidence>
<evidence type="ECO:0000256" key="2">
    <source>
        <dbReference type="ARBA" id="ARBA00022475"/>
    </source>
</evidence>
<dbReference type="PROSITE" id="PS50110">
    <property type="entry name" value="RESPONSE_REGULATORY"/>
    <property type="match status" value="1"/>
</dbReference>
<dbReference type="Pfam" id="PF01627">
    <property type="entry name" value="Hpt"/>
    <property type="match status" value="1"/>
</dbReference>
<keyword evidence="6" id="KW-0067">ATP-binding</keyword>
<dbReference type="Pfam" id="PF00072">
    <property type="entry name" value="Response_reg"/>
    <property type="match status" value="1"/>
</dbReference>
<sequence length="280" mass="31893">MPEYSYINTNIIRSLYPRNTQVIIDVLECFVQEIDKDIDDIQKAVTSSLQQSVKSTSHKVKISFKMLGENKAATYCQQLEHNEKMEIKDQLVLIQRLIRLNKVITAEVLLFISELKEFNSQPSSVSIDNSKSIKSSHLKKWFMPIGQVPRSTLSEKASILVVEDNLANQKLIIKQLNSLGYSCDHANNGHNGLKKWQENQYKLILTDCYMPKVDGYQMAQSIRQLEASSNSKAIKIIAITGTEMVGDDVLCYQAGMNSFIKKPVKLEDLKRILAEHYPHN</sequence>
<dbReference type="InterPro" id="IPR001789">
    <property type="entry name" value="Sig_transdc_resp-reg_receiver"/>
</dbReference>
<dbReference type="EMBL" id="VOLQ01000011">
    <property type="protein sequence ID" value="TWX68249.1"/>
    <property type="molecule type" value="Genomic_DNA"/>
</dbReference>
<reference evidence="15 17" key="1">
    <citation type="submission" date="2019-07" db="EMBL/GenBank/DDBJ databases">
        <title>Genomes of sea-ice associated Colwellia species.</title>
        <authorList>
            <person name="Bowman J.P."/>
        </authorList>
    </citation>
    <scope>NUCLEOTIDE SEQUENCE [LARGE SCALE GENOMIC DNA]</scope>
    <source>
        <strain evidence="14 16">ACAM 607</strain>
        <strain evidence="15 17">IC036</strain>
    </source>
</reference>
<evidence type="ECO:0000256" key="9">
    <source>
        <dbReference type="ARBA" id="ARBA00023136"/>
    </source>
</evidence>
<evidence type="ECO:0000256" key="7">
    <source>
        <dbReference type="ARBA" id="ARBA00022989"/>
    </source>
</evidence>
<evidence type="ECO:0000313" key="16">
    <source>
        <dbReference type="Proteomes" id="UP000321525"/>
    </source>
</evidence>
<organism evidence="15 17">
    <name type="scientific">Colwellia hornerae</name>
    <dbReference type="NCBI Taxonomy" id="89402"/>
    <lineage>
        <taxon>Bacteria</taxon>
        <taxon>Pseudomonadati</taxon>
        <taxon>Pseudomonadota</taxon>
        <taxon>Gammaproteobacteria</taxon>
        <taxon>Alteromonadales</taxon>
        <taxon>Colwelliaceae</taxon>
        <taxon>Colwellia</taxon>
    </lineage>
</organism>
<evidence type="ECO:0000256" key="3">
    <source>
        <dbReference type="ARBA" id="ARBA00022553"/>
    </source>
</evidence>
<feature type="domain" description="HPt" evidence="13">
    <location>
        <begin position="19"/>
        <end position="111"/>
    </location>
</feature>
<dbReference type="GO" id="GO:0000160">
    <property type="term" value="P:phosphorelay signal transduction system"/>
    <property type="evidence" value="ECO:0007669"/>
    <property type="project" value="UniProtKB-KW"/>
</dbReference>